<dbReference type="RefSeq" id="XP_029762288.1">
    <property type="nucleotide sequence ID" value="XM_029909256.1"/>
</dbReference>
<dbReference type="STRING" id="1043002.A0A074YGY7"/>
<feature type="region of interest" description="Disordered" evidence="5">
    <location>
        <begin position="1"/>
        <end position="243"/>
    </location>
</feature>
<organism evidence="7 8">
    <name type="scientific">Aureobasidium pullulans EXF-150</name>
    <dbReference type="NCBI Taxonomy" id="1043002"/>
    <lineage>
        <taxon>Eukaryota</taxon>
        <taxon>Fungi</taxon>
        <taxon>Dikarya</taxon>
        <taxon>Ascomycota</taxon>
        <taxon>Pezizomycotina</taxon>
        <taxon>Dothideomycetes</taxon>
        <taxon>Dothideomycetidae</taxon>
        <taxon>Dothideales</taxon>
        <taxon>Saccotheciaceae</taxon>
        <taxon>Aureobasidium</taxon>
    </lineage>
</organism>
<evidence type="ECO:0000313" key="8">
    <source>
        <dbReference type="Proteomes" id="UP000030706"/>
    </source>
</evidence>
<feature type="DNA-binding region" description="Homeobox" evidence="4">
    <location>
        <begin position="295"/>
        <end position="357"/>
    </location>
</feature>
<evidence type="ECO:0000259" key="6">
    <source>
        <dbReference type="PROSITE" id="PS50071"/>
    </source>
</evidence>
<dbReference type="Pfam" id="PF05920">
    <property type="entry name" value="Homeobox_KN"/>
    <property type="match status" value="1"/>
</dbReference>
<feature type="compositionally biased region" description="Low complexity" evidence="5">
    <location>
        <begin position="31"/>
        <end position="49"/>
    </location>
</feature>
<gene>
    <name evidence="7" type="ORF">M438DRAFT_396225</name>
</gene>
<evidence type="ECO:0000256" key="3">
    <source>
        <dbReference type="ARBA" id="ARBA00023242"/>
    </source>
</evidence>
<proteinExistence type="predicted"/>
<feature type="compositionally biased region" description="Basic and acidic residues" evidence="5">
    <location>
        <begin position="166"/>
        <end position="177"/>
    </location>
</feature>
<comment type="subcellular location">
    <subcellularLocation>
        <location evidence="4">Nucleus</location>
    </subcellularLocation>
</comment>
<dbReference type="InterPro" id="IPR050224">
    <property type="entry name" value="TALE_homeobox"/>
</dbReference>
<sequence>MDGVTLIDSPRHSFGMYHDSTRRDAPVHHASYSSTSYPTRYPSSHSPPYNSGESNKPSLPSLRSVLGESGMSPPATPPSQGHSLQPLPREPIYDHQPTYKPASLYPNKRTRTDSGWDARTPERTFTETAPKNLPYMPTRHEDTRPRSQYDLPTPSSRSPVIHSHHASPDLRVQRTDLPRTYPSPALPRSDVYPTSDPMLTARNRSSMYSNASSVSQDDDMRRHSGYGEYQPQPSRERYAVEPPRQSYMSVPANNMPREEYPPVARLDVPQAYGNAPYPYSHAFFVPSHYEYQNGKSRKRSNLPKQSTEIMKRWFDENMHNPYPSEEQKRHFAAVAGINLTQVSNWFINHRRRCPELREKRDKSRAGSREDDMQ</sequence>
<dbReference type="HOGENOM" id="CLU_052550_0_0_1"/>
<keyword evidence="2 4" id="KW-0371">Homeobox</keyword>
<dbReference type="AlphaFoldDB" id="A0A074YGY7"/>
<protein>
    <recommendedName>
        <fullName evidence="6">Homeobox domain-containing protein</fullName>
    </recommendedName>
</protein>
<dbReference type="GO" id="GO:0006355">
    <property type="term" value="P:regulation of DNA-templated transcription"/>
    <property type="evidence" value="ECO:0007669"/>
    <property type="project" value="InterPro"/>
</dbReference>
<evidence type="ECO:0000256" key="4">
    <source>
        <dbReference type="PROSITE-ProRule" id="PRU00108"/>
    </source>
</evidence>
<dbReference type="InterPro" id="IPR001356">
    <property type="entry name" value="HD"/>
</dbReference>
<feature type="domain" description="Homeobox" evidence="6">
    <location>
        <begin position="293"/>
        <end position="356"/>
    </location>
</feature>
<dbReference type="PROSITE" id="PS50071">
    <property type="entry name" value="HOMEOBOX_2"/>
    <property type="match status" value="1"/>
</dbReference>
<dbReference type="GO" id="GO:0005634">
    <property type="term" value="C:nucleus"/>
    <property type="evidence" value="ECO:0007669"/>
    <property type="project" value="UniProtKB-SubCell"/>
</dbReference>
<reference evidence="7 8" key="1">
    <citation type="journal article" date="2014" name="BMC Genomics">
        <title>Genome sequencing of four Aureobasidium pullulans varieties: biotechnological potential, stress tolerance, and description of new species.</title>
        <authorList>
            <person name="Gostin Ar C."/>
            <person name="Ohm R.A."/>
            <person name="Kogej T."/>
            <person name="Sonjak S."/>
            <person name="Turk M."/>
            <person name="Zajc J."/>
            <person name="Zalar P."/>
            <person name="Grube M."/>
            <person name="Sun H."/>
            <person name="Han J."/>
            <person name="Sharma A."/>
            <person name="Chiniquy J."/>
            <person name="Ngan C.Y."/>
            <person name="Lipzen A."/>
            <person name="Barry K."/>
            <person name="Grigoriev I.V."/>
            <person name="Gunde-Cimerman N."/>
        </authorList>
    </citation>
    <scope>NUCLEOTIDE SEQUENCE [LARGE SCALE GENOMIC DNA]</scope>
    <source>
        <strain evidence="7 8">EXF-150</strain>
    </source>
</reference>
<feature type="compositionally biased region" description="Polar residues" evidence="5">
    <location>
        <begin position="202"/>
        <end position="215"/>
    </location>
</feature>
<keyword evidence="1 4" id="KW-0238">DNA-binding</keyword>
<feature type="compositionally biased region" description="Basic and acidic residues" evidence="5">
    <location>
        <begin position="110"/>
        <end position="125"/>
    </location>
</feature>
<dbReference type="EMBL" id="KL584979">
    <property type="protein sequence ID" value="KEQ86101.1"/>
    <property type="molecule type" value="Genomic_DNA"/>
</dbReference>
<dbReference type="SMART" id="SM00389">
    <property type="entry name" value="HOX"/>
    <property type="match status" value="1"/>
</dbReference>
<dbReference type="Proteomes" id="UP000030706">
    <property type="component" value="Unassembled WGS sequence"/>
</dbReference>
<evidence type="ECO:0000256" key="5">
    <source>
        <dbReference type="SAM" id="MobiDB-lite"/>
    </source>
</evidence>
<dbReference type="GO" id="GO:0003677">
    <property type="term" value="F:DNA binding"/>
    <property type="evidence" value="ECO:0007669"/>
    <property type="project" value="UniProtKB-UniRule"/>
</dbReference>
<evidence type="ECO:0000313" key="7">
    <source>
        <dbReference type="EMBL" id="KEQ86101.1"/>
    </source>
</evidence>
<dbReference type="SUPFAM" id="SSF46689">
    <property type="entry name" value="Homeodomain-like"/>
    <property type="match status" value="1"/>
</dbReference>
<dbReference type="OrthoDB" id="10056939at2759"/>
<feature type="compositionally biased region" description="Basic and acidic residues" evidence="5">
    <location>
        <begin position="138"/>
        <end position="147"/>
    </location>
</feature>
<dbReference type="InterPro" id="IPR008422">
    <property type="entry name" value="KN_HD"/>
</dbReference>
<evidence type="ECO:0000256" key="1">
    <source>
        <dbReference type="ARBA" id="ARBA00023125"/>
    </source>
</evidence>
<dbReference type="CDD" id="cd00086">
    <property type="entry name" value="homeodomain"/>
    <property type="match status" value="1"/>
</dbReference>
<accession>A0A074YGY7</accession>
<keyword evidence="3 4" id="KW-0539">Nucleus</keyword>
<dbReference type="Gene3D" id="1.10.10.60">
    <property type="entry name" value="Homeodomain-like"/>
    <property type="match status" value="1"/>
</dbReference>
<dbReference type="InterPro" id="IPR009057">
    <property type="entry name" value="Homeodomain-like_sf"/>
</dbReference>
<keyword evidence="8" id="KW-1185">Reference proteome</keyword>
<name>A0A074YGY7_AURPU</name>
<dbReference type="GeneID" id="40751562"/>
<evidence type="ECO:0000256" key="2">
    <source>
        <dbReference type="ARBA" id="ARBA00023155"/>
    </source>
</evidence>
<dbReference type="PANTHER" id="PTHR11850">
    <property type="entry name" value="HOMEOBOX PROTEIN TRANSCRIPTION FACTORS"/>
    <property type="match status" value="1"/>
</dbReference>